<feature type="region of interest" description="Disordered" evidence="4">
    <location>
        <begin position="255"/>
        <end position="275"/>
    </location>
</feature>
<keyword evidence="2" id="KW-0378">Hydrolase</keyword>
<dbReference type="InterPro" id="IPR014001">
    <property type="entry name" value="Helicase_ATP-bd"/>
</dbReference>
<dbReference type="InterPro" id="IPR050496">
    <property type="entry name" value="SNF2_RAD54_helicase_repair"/>
</dbReference>
<organism evidence="7 8">
    <name type="scientific">Starmerella bacillaris</name>
    <name type="common">Yeast</name>
    <name type="synonym">Candida zemplinina</name>
    <dbReference type="NCBI Taxonomy" id="1247836"/>
    <lineage>
        <taxon>Eukaryota</taxon>
        <taxon>Fungi</taxon>
        <taxon>Dikarya</taxon>
        <taxon>Ascomycota</taxon>
        <taxon>Saccharomycotina</taxon>
        <taxon>Dipodascomycetes</taxon>
        <taxon>Dipodascales</taxon>
        <taxon>Trichomonascaceae</taxon>
        <taxon>Starmerella</taxon>
    </lineage>
</organism>
<proteinExistence type="predicted"/>
<dbReference type="AlphaFoldDB" id="A0AAV5RJY5"/>
<keyword evidence="1" id="KW-0547">Nucleotide-binding</keyword>
<dbReference type="InterPro" id="IPR001650">
    <property type="entry name" value="Helicase_C-like"/>
</dbReference>
<reference evidence="7 8" key="1">
    <citation type="journal article" date="2023" name="Elife">
        <title>Identification of key yeast species and microbe-microbe interactions impacting larval growth of Drosophila in the wild.</title>
        <authorList>
            <person name="Mure A."/>
            <person name="Sugiura Y."/>
            <person name="Maeda R."/>
            <person name="Honda K."/>
            <person name="Sakurai N."/>
            <person name="Takahashi Y."/>
            <person name="Watada M."/>
            <person name="Katoh T."/>
            <person name="Gotoh A."/>
            <person name="Gotoh Y."/>
            <person name="Taniguchi I."/>
            <person name="Nakamura K."/>
            <person name="Hayashi T."/>
            <person name="Katayama T."/>
            <person name="Uemura T."/>
            <person name="Hattori Y."/>
        </authorList>
    </citation>
    <scope>NUCLEOTIDE SEQUENCE [LARGE SCALE GENOMIC DNA]</scope>
    <source>
        <strain evidence="7 8">SB-73</strain>
    </source>
</reference>
<evidence type="ECO:0000313" key="7">
    <source>
        <dbReference type="EMBL" id="GMM51850.1"/>
    </source>
</evidence>
<dbReference type="PROSITE" id="PS51192">
    <property type="entry name" value="HELICASE_ATP_BIND_1"/>
    <property type="match status" value="1"/>
</dbReference>
<evidence type="ECO:0000313" key="8">
    <source>
        <dbReference type="Proteomes" id="UP001362899"/>
    </source>
</evidence>
<dbReference type="InterPro" id="IPR049730">
    <property type="entry name" value="SNF2/RAD54-like_C"/>
</dbReference>
<dbReference type="GO" id="GO:0016787">
    <property type="term" value="F:hydrolase activity"/>
    <property type="evidence" value="ECO:0007669"/>
    <property type="project" value="UniProtKB-KW"/>
</dbReference>
<dbReference type="SUPFAM" id="SSF52540">
    <property type="entry name" value="P-loop containing nucleoside triphosphate hydrolases"/>
    <property type="match status" value="2"/>
</dbReference>
<keyword evidence="8" id="KW-1185">Reference proteome</keyword>
<dbReference type="CDD" id="cd18793">
    <property type="entry name" value="SF2_C_SNF"/>
    <property type="match status" value="1"/>
</dbReference>
<dbReference type="PROSITE" id="PS51194">
    <property type="entry name" value="HELICASE_CTER"/>
    <property type="match status" value="1"/>
</dbReference>
<evidence type="ECO:0000259" key="5">
    <source>
        <dbReference type="PROSITE" id="PS51192"/>
    </source>
</evidence>
<dbReference type="GO" id="GO:0015616">
    <property type="term" value="F:DNA translocase activity"/>
    <property type="evidence" value="ECO:0007669"/>
    <property type="project" value="TreeGrafter"/>
</dbReference>
<dbReference type="SMART" id="SM00487">
    <property type="entry name" value="DEXDc"/>
    <property type="match status" value="1"/>
</dbReference>
<dbReference type="InterPro" id="IPR027417">
    <property type="entry name" value="P-loop_NTPase"/>
</dbReference>
<feature type="compositionally biased region" description="Basic and acidic residues" evidence="4">
    <location>
        <begin position="148"/>
        <end position="170"/>
    </location>
</feature>
<comment type="caution">
    <text evidence="7">The sequence shown here is derived from an EMBL/GenBank/DDBJ whole genome shotgun (WGS) entry which is preliminary data.</text>
</comment>
<feature type="domain" description="Helicase C-terminal" evidence="6">
    <location>
        <begin position="647"/>
        <end position="802"/>
    </location>
</feature>
<sequence>MYKSLSACKLRNNRSQKRKSQSFNSCIKQSNVLDLSLEQAQIDVLWRKKTKKLRKSWQGDGRAYTVQMPSGDTVLRVVLDDINSFTMNLHRDLSQLQVGKILSGGNYEIEILSIREFSINDTSSNSQFHNETGSIHEKNPSKITYSSEVHHPSDSKRLKEESEHNYRDSDSSITINSSTCSKNNRTLAPIIPITANKLVASKEINYPSLSFSTKRDNLNDNHFEAVSDAPTSLLKPVVFNDNHIINNTNSVQLSFSSNGPHASNHNTKSPTNVRQDQLNLKNKTHGYLHLRNKNEIVPDLIANTKGNKFSKEMLPDFIESKLRAHQVEAIEFMYNCCTGQQHDFGLGSILADEMGLGKTLSTIIVIFILIKQRIVKNVLIVCPATLLNNWKQEFRKWIPRSANFGVIALDQNYSIDALKLFFGRNRSRVYQVFIIGYERIRSITSMNLHSEMFDLLVCDEAHRLKSKKSKTMDALNHFSNDRRILLTGTPIQNDIYEFYNLANFANSDCLGNEREFKKDFIDGDNISDLSRICEKFMLRRTGSILTQYVGVQKYEYVVFLRMESHQKIRYSELINSNLPKFDELFRSGISNLSPSILEYDYQTKNNEHLNSRNKYASEFLQVISELRKLASGLSVHESGKLLFLQHFLKHLGRLSDEKVVLVSGSTRVLDLCQELCVSERWSWLRLDGSTPQKKRIHNVNLFNNSSKDASFVFLLSTRSGGAGLNLIGASRLVLLDGDWNPAMDAQAVARIFRDGQKMPCHIYRLISTDTIDEKIFQRQLHKIDLSQSLLLEGAVANCKLLHNASSVEFSKEQLQDLFSFHEHQKCNTLETRRGTTDLRGYSELPLLNLENILSIASKYAGNVTCVLGR</sequence>
<dbReference type="PANTHER" id="PTHR45629:SF7">
    <property type="entry name" value="DNA EXCISION REPAIR PROTEIN ERCC-6-RELATED"/>
    <property type="match status" value="1"/>
</dbReference>
<evidence type="ECO:0000256" key="1">
    <source>
        <dbReference type="ARBA" id="ARBA00022741"/>
    </source>
</evidence>
<dbReference type="GO" id="GO:0005524">
    <property type="term" value="F:ATP binding"/>
    <property type="evidence" value="ECO:0007669"/>
    <property type="project" value="InterPro"/>
</dbReference>
<dbReference type="GO" id="GO:0007131">
    <property type="term" value="P:reciprocal meiotic recombination"/>
    <property type="evidence" value="ECO:0007669"/>
    <property type="project" value="TreeGrafter"/>
</dbReference>
<evidence type="ECO:0000256" key="3">
    <source>
        <dbReference type="ARBA" id="ARBA00022840"/>
    </source>
</evidence>
<name>A0AAV5RJY5_STABA</name>
<dbReference type="Gene3D" id="3.40.50.300">
    <property type="entry name" value="P-loop containing nucleotide triphosphate hydrolases"/>
    <property type="match status" value="1"/>
</dbReference>
<dbReference type="GO" id="GO:0005634">
    <property type="term" value="C:nucleus"/>
    <property type="evidence" value="ECO:0007669"/>
    <property type="project" value="TreeGrafter"/>
</dbReference>
<dbReference type="Gene3D" id="3.40.50.10810">
    <property type="entry name" value="Tandem AAA-ATPase domain"/>
    <property type="match status" value="1"/>
</dbReference>
<accession>A0AAV5RJY5</accession>
<dbReference type="Gene3D" id="1.20.120.850">
    <property type="entry name" value="SWI2/SNF2 ATPases, N-terminal domain"/>
    <property type="match status" value="1"/>
</dbReference>
<dbReference type="SMART" id="SM00490">
    <property type="entry name" value="HELICc"/>
    <property type="match status" value="1"/>
</dbReference>
<feature type="domain" description="Helicase ATP-binding" evidence="5">
    <location>
        <begin position="339"/>
        <end position="508"/>
    </location>
</feature>
<dbReference type="InterPro" id="IPR038718">
    <property type="entry name" value="SNF2-like_sf"/>
</dbReference>
<evidence type="ECO:0000256" key="2">
    <source>
        <dbReference type="ARBA" id="ARBA00022801"/>
    </source>
</evidence>
<evidence type="ECO:0000259" key="6">
    <source>
        <dbReference type="PROSITE" id="PS51194"/>
    </source>
</evidence>
<dbReference type="GO" id="GO:0000724">
    <property type="term" value="P:double-strand break repair via homologous recombination"/>
    <property type="evidence" value="ECO:0007669"/>
    <property type="project" value="TreeGrafter"/>
</dbReference>
<dbReference type="InterPro" id="IPR000330">
    <property type="entry name" value="SNF2_N"/>
</dbReference>
<dbReference type="PANTHER" id="PTHR45629">
    <property type="entry name" value="SNF2/RAD54 FAMILY MEMBER"/>
    <property type="match status" value="1"/>
</dbReference>
<dbReference type="Pfam" id="PF00271">
    <property type="entry name" value="Helicase_C"/>
    <property type="match status" value="1"/>
</dbReference>
<gene>
    <name evidence="7" type="ORF">DASB73_028130</name>
</gene>
<dbReference type="EMBL" id="BTGC01000008">
    <property type="protein sequence ID" value="GMM51850.1"/>
    <property type="molecule type" value="Genomic_DNA"/>
</dbReference>
<keyword evidence="3" id="KW-0067">ATP-binding</keyword>
<dbReference type="Proteomes" id="UP001362899">
    <property type="component" value="Unassembled WGS sequence"/>
</dbReference>
<protein>
    <submittedName>
        <fullName evidence="7">Uncharacterized protein</fullName>
    </submittedName>
</protein>
<dbReference type="Pfam" id="PF00176">
    <property type="entry name" value="SNF2-rel_dom"/>
    <property type="match status" value="1"/>
</dbReference>
<evidence type="ECO:0000256" key="4">
    <source>
        <dbReference type="SAM" id="MobiDB-lite"/>
    </source>
</evidence>
<feature type="region of interest" description="Disordered" evidence="4">
    <location>
        <begin position="125"/>
        <end position="173"/>
    </location>
</feature>